<evidence type="ECO:0000313" key="7">
    <source>
        <dbReference type="Proteomes" id="UP000469943"/>
    </source>
</evidence>
<gene>
    <name evidence="5" type="ORF">DSM100688_0218</name>
    <name evidence="6" type="ORF">GFD24_01115</name>
</gene>
<protein>
    <submittedName>
        <fullName evidence="5 6">Glycosyltransferase</fullName>
    </submittedName>
</protein>
<dbReference type="EMBL" id="WHZX01000001">
    <property type="protein sequence ID" value="NEG70849.1"/>
    <property type="molecule type" value="Genomic_DNA"/>
</dbReference>
<evidence type="ECO:0000256" key="1">
    <source>
        <dbReference type="ARBA" id="ARBA00022676"/>
    </source>
</evidence>
<feature type="domain" description="Glycosyltransferase subfamily 4-like N-terminal" evidence="4">
    <location>
        <begin position="22"/>
        <end position="202"/>
    </location>
</feature>
<comment type="caution">
    <text evidence="5">The sequence shown here is derived from an EMBL/GenBank/DDBJ whole genome shotgun (WGS) entry which is preliminary data.</text>
</comment>
<keyword evidence="1" id="KW-0328">Glycosyltransferase</keyword>
<reference evidence="6 7" key="1">
    <citation type="submission" date="2019-10" db="EMBL/GenBank/DDBJ databases">
        <title>Bifidobacterium from non-human primates.</title>
        <authorList>
            <person name="Modesto M."/>
        </authorList>
    </citation>
    <scope>NUCLEOTIDE SEQUENCE [LARGE SCALE GENOMIC DNA]</scope>
    <source>
        <strain evidence="6 7">TREM</strain>
    </source>
</reference>
<evidence type="ECO:0000256" key="2">
    <source>
        <dbReference type="ARBA" id="ARBA00022679"/>
    </source>
</evidence>
<dbReference type="Proteomes" id="UP000469943">
    <property type="component" value="Unassembled WGS sequence"/>
</dbReference>
<accession>A0A6L4X2Z1</accession>
<evidence type="ECO:0000313" key="6">
    <source>
        <dbReference type="EMBL" id="NEG70849.1"/>
    </source>
</evidence>
<dbReference type="CDD" id="cd03820">
    <property type="entry name" value="GT4_AmsD-like"/>
    <property type="match status" value="1"/>
</dbReference>
<dbReference type="Gene3D" id="3.40.50.2000">
    <property type="entry name" value="Glycogen Phosphorylase B"/>
    <property type="match status" value="2"/>
</dbReference>
<evidence type="ECO:0000259" key="3">
    <source>
        <dbReference type="Pfam" id="PF00534"/>
    </source>
</evidence>
<proteinExistence type="predicted"/>
<dbReference type="RefSeq" id="WP_152357328.1">
    <property type="nucleotide sequence ID" value="NZ_WBSM01000001.1"/>
</dbReference>
<keyword evidence="8" id="KW-1185">Reference proteome</keyword>
<dbReference type="Pfam" id="PF13579">
    <property type="entry name" value="Glyco_trans_4_4"/>
    <property type="match status" value="1"/>
</dbReference>
<dbReference type="Pfam" id="PF00534">
    <property type="entry name" value="Glycos_transf_1"/>
    <property type="match status" value="1"/>
</dbReference>
<dbReference type="InterPro" id="IPR028098">
    <property type="entry name" value="Glyco_trans_4-like_N"/>
</dbReference>
<dbReference type="PANTHER" id="PTHR12526:SF630">
    <property type="entry name" value="GLYCOSYLTRANSFERASE"/>
    <property type="match status" value="1"/>
</dbReference>
<sequence length="406" mass="45639">MNTAPRTSRHIAFFSGDITRSGGTERVATTIANALVARYVDTDVNVAGTNATNTADVTTIAGEPPVRISFVSLFEEHDDPCFPIDERIRRFALYPFAVHGVWRYAATVAKLFSFVRRQQVDVLVDIDGILDLYALPVKRLTGVSVVSWEHFNCLTNPDVPYRELTRRWAARRADRIVTLTDTDRALYERRFATRRQVVAIPNPMPAVTPAPTYDAGSRLILSAGRLTRQKGFDLLVDVAARVLPDRPDWRWVILGDGEDRPMLERRIADAGLDGRLTLAGQTDDMDGWMRRAAMFVLTSRYEGLPMVLLEAKAHRLPIAAFDCPTGPADIVTDGLNGWLVDELSVTDMARCVASLMDDEELRRRFARHALDDARRFDRDAIVTQWAALLDGLPVLTRSARRRRHAR</sequence>
<dbReference type="PANTHER" id="PTHR12526">
    <property type="entry name" value="GLYCOSYLTRANSFERASE"/>
    <property type="match status" value="1"/>
</dbReference>
<name>A0A6L4X2Z1_9BIFI</name>
<keyword evidence="2 5" id="KW-0808">Transferase</keyword>
<dbReference type="InterPro" id="IPR001296">
    <property type="entry name" value="Glyco_trans_1"/>
</dbReference>
<evidence type="ECO:0000259" key="4">
    <source>
        <dbReference type="Pfam" id="PF13579"/>
    </source>
</evidence>
<dbReference type="SUPFAM" id="SSF53756">
    <property type="entry name" value="UDP-Glycosyltransferase/glycogen phosphorylase"/>
    <property type="match status" value="1"/>
</dbReference>
<reference evidence="5 8" key="2">
    <citation type="submission" date="2019-10" db="EMBL/GenBank/DDBJ databases">
        <title>Characterization of the phylogenetic diversity of two novel species belonging to the genus Bifidobacterium: Bifidobacterium cebidarum sp. nov. and Bifidobacterium leontopitheci sp. nov.</title>
        <authorList>
            <person name="Lugli G.A."/>
            <person name="Duranti S."/>
            <person name="Milani C."/>
            <person name="Turroni F."/>
            <person name="Ventura M."/>
        </authorList>
    </citation>
    <scope>NUCLEOTIDE SEQUENCE [LARGE SCALE GENOMIC DNA]</scope>
    <source>
        <strain evidence="5 8">DSM 100688</strain>
    </source>
</reference>
<dbReference type="EMBL" id="WBSM01000001">
    <property type="protein sequence ID" value="KAB8289138.1"/>
    <property type="molecule type" value="Genomic_DNA"/>
</dbReference>
<dbReference type="AlphaFoldDB" id="A0A6L4X2Z1"/>
<evidence type="ECO:0000313" key="5">
    <source>
        <dbReference type="EMBL" id="KAB8289138.1"/>
    </source>
</evidence>
<dbReference type="OrthoDB" id="6286688at2"/>
<feature type="domain" description="Glycosyl transferase family 1" evidence="3">
    <location>
        <begin position="216"/>
        <end position="369"/>
    </location>
</feature>
<dbReference type="GO" id="GO:0016757">
    <property type="term" value="F:glycosyltransferase activity"/>
    <property type="evidence" value="ECO:0007669"/>
    <property type="project" value="UniProtKB-KW"/>
</dbReference>
<evidence type="ECO:0000313" key="8">
    <source>
        <dbReference type="Proteomes" id="UP000482084"/>
    </source>
</evidence>
<organism evidence="5 8">
    <name type="scientific">Bifidobacterium ramosum</name>
    <dbReference type="NCBI Taxonomy" id="1798158"/>
    <lineage>
        <taxon>Bacteria</taxon>
        <taxon>Bacillati</taxon>
        <taxon>Actinomycetota</taxon>
        <taxon>Actinomycetes</taxon>
        <taxon>Bifidobacteriales</taxon>
        <taxon>Bifidobacteriaceae</taxon>
        <taxon>Bifidobacterium</taxon>
    </lineage>
</organism>
<dbReference type="Proteomes" id="UP000482084">
    <property type="component" value="Unassembled WGS sequence"/>
</dbReference>